<feature type="transmembrane region" description="Helical" evidence="5">
    <location>
        <begin position="141"/>
        <end position="159"/>
    </location>
</feature>
<feature type="transmembrane region" description="Helical" evidence="5">
    <location>
        <begin position="298"/>
        <end position="316"/>
    </location>
</feature>
<name>A0A1D8JJB9_9BACL</name>
<proteinExistence type="predicted"/>
<dbReference type="GO" id="GO:0016020">
    <property type="term" value="C:membrane"/>
    <property type="evidence" value="ECO:0007669"/>
    <property type="project" value="UniProtKB-SubCell"/>
</dbReference>
<reference evidence="7 8" key="1">
    <citation type="submission" date="2016-09" db="EMBL/GenBank/DDBJ databases">
        <title>Complete genome sequence of the Lysinibacillus sphaericus LMG 22257, a specie of Bacillus with ureolytic activity that can effectively biodeposit calcium carbonate.</title>
        <authorList>
            <person name="Yan W."/>
        </authorList>
    </citation>
    <scope>NUCLEOTIDE SEQUENCE [LARGE SCALE GENOMIC DNA]</scope>
    <source>
        <strain evidence="7 8">LMG 22257</strain>
    </source>
</reference>
<dbReference type="InterPro" id="IPR007016">
    <property type="entry name" value="O-antigen_ligase-rel_domated"/>
</dbReference>
<dbReference type="PANTHER" id="PTHR37422">
    <property type="entry name" value="TEICHURONIC ACID BIOSYNTHESIS PROTEIN TUAE"/>
    <property type="match status" value="1"/>
</dbReference>
<organism evidence="7 8">
    <name type="scientific">Sporosarcina ureilytica</name>
    <dbReference type="NCBI Taxonomy" id="298596"/>
    <lineage>
        <taxon>Bacteria</taxon>
        <taxon>Bacillati</taxon>
        <taxon>Bacillota</taxon>
        <taxon>Bacilli</taxon>
        <taxon>Bacillales</taxon>
        <taxon>Caryophanaceae</taxon>
        <taxon>Sporosarcina</taxon>
    </lineage>
</organism>
<protein>
    <recommendedName>
        <fullName evidence="6">O-antigen ligase-related domain-containing protein</fullName>
    </recommendedName>
</protein>
<feature type="transmembrane region" description="Helical" evidence="5">
    <location>
        <begin position="273"/>
        <end position="289"/>
    </location>
</feature>
<dbReference type="RefSeq" id="WP_075528955.1">
    <property type="nucleotide sequence ID" value="NZ_CP017560.1"/>
</dbReference>
<feature type="transmembrane region" description="Helical" evidence="5">
    <location>
        <begin position="28"/>
        <end position="48"/>
    </location>
</feature>
<keyword evidence="8" id="KW-1185">Reference proteome</keyword>
<keyword evidence="2 5" id="KW-0812">Transmembrane</keyword>
<feature type="transmembrane region" description="Helical" evidence="5">
    <location>
        <begin position="166"/>
        <end position="187"/>
    </location>
</feature>
<evidence type="ECO:0000313" key="7">
    <source>
        <dbReference type="EMBL" id="AOV08792.1"/>
    </source>
</evidence>
<dbReference type="InterPro" id="IPR051533">
    <property type="entry name" value="WaaL-like"/>
</dbReference>
<evidence type="ECO:0000256" key="2">
    <source>
        <dbReference type="ARBA" id="ARBA00022692"/>
    </source>
</evidence>
<evidence type="ECO:0000313" key="8">
    <source>
        <dbReference type="Proteomes" id="UP000185746"/>
    </source>
</evidence>
<evidence type="ECO:0000256" key="5">
    <source>
        <dbReference type="SAM" id="Phobius"/>
    </source>
</evidence>
<dbReference type="KEGG" id="surl:BI350_15390"/>
<accession>A0A1D8JJB9</accession>
<sequence>MTSYSNKKIVIVRDEEEDRISRIKADRWIFGLLLLAIAFVPLLVGGYVKDVVSPNITNIGLLTSGAKGDIFTHYKAITLIVITAIVAVIFFTKVLFMGGEIRKTKLNVFLGVFVVALILSTIFSPSKTIALWGQYNRSDGAISYICYIVLFFIAMNIDYPKRALHYVMYTLYPFVFINLVLITMNFYGHDAMTYPAVQKMMTLFLPEGASLGEGAILLGTLNQWNFMSGMFAVVTVIYLAWAIVDTNKIRSYINVAVSVMSMAVMLMSLSTSGFLTVVLIAPFLIYLAIKSLDKKKAIIVLATFFILSVPVFHVLADKNPRVWNESIGFIIKKNPYVKEQPVAMAPTDFKFTFENRVYAAENKFELPVLPERGTAAGSGRAYIWSKTIDLTMERPLFGFGLDTIMYHFPHYNIDARAGMRSESTIVDKPHNMYVGIFYGTGILGFIGFAGIAIITLLVTLKAILTRKHILAVIFGIGWLGFLIQALFNDTLPGTAAPMWTLAGMMMAYMLATKEDKELTDGRDD</sequence>
<dbReference type="PANTHER" id="PTHR37422:SF13">
    <property type="entry name" value="LIPOPOLYSACCHARIDE BIOSYNTHESIS PROTEIN PA4999-RELATED"/>
    <property type="match status" value="1"/>
</dbReference>
<feature type="transmembrane region" description="Helical" evidence="5">
    <location>
        <begin position="469"/>
        <end position="487"/>
    </location>
</feature>
<dbReference type="EMBL" id="CP017560">
    <property type="protein sequence ID" value="AOV08792.1"/>
    <property type="molecule type" value="Genomic_DNA"/>
</dbReference>
<dbReference type="Pfam" id="PF04932">
    <property type="entry name" value="Wzy_C"/>
    <property type="match status" value="1"/>
</dbReference>
<dbReference type="Proteomes" id="UP000185746">
    <property type="component" value="Chromosome"/>
</dbReference>
<feature type="transmembrane region" description="Helical" evidence="5">
    <location>
        <begin position="108"/>
        <end position="135"/>
    </location>
</feature>
<feature type="domain" description="O-antigen ligase-related" evidence="6">
    <location>
        <begin position="257"/>
        <end position="448"/>
    </location>
</feature>
<dbReference type="AlphaFoldDB" id="A0A1D8JJB9"/>
<evidence type="ECO:0000259" key="6">
    <source>
        <dbReference type="Pfam" id="PF04932"/>
    </source>
</evidence>
<comment type="subcellular location">
    <subcellularLocation>
        <location evidence="1">Membrane</location>
        <topology evidence="1">Multi-pass membrane protein</topology>
    </subcellularLocation>
</comment>
<gene>
    <name evidence="7" type="ORF">BI350_15390</name>
</gene>
<evidence type="ECO:0000256" key="1">
    <source>
        <dbReference type="ARBA" id="ARBA00004141"/>
    </source>
</evidence>
<evidence type="ECO:0000256" key="3">
    <source>
        <dbReference type="ARBA" id="ARBA00022989"/>
    </source>
</evidence>
<feature type="transmembrane region" description="Helical" evidence="5">
    <location>
        <begin position="493"/>
        <end position="511"/>
    </location>
</feature>
<feature type="transmembrane region" description="Helical" evidence="5">
    <location>
        <begin position="76"/>
        <end position="96"/>
    </location>
</feature>
<evidence type="ECO:0000256" key="4">
    <source>
        <dbReference type="ARBA" id="ARBA00023136"/>
    </source>
</evidence>
<feature type="transmembrane region" description="Helical" evidence="5">
    <location>
        <begin position="226"/>
        <end position="244"/>
    </location>
</feature>
<keyword evidence="3 5" id="KW-1133">Transmembrane helix</keyword>
<feature type="transmembrane region" description="Helical" evidence="5">
    <location>
        <begin position="436"/>
        <end position="457"/>
    </location>
</feature>
<keyword evidence="4 5" id="KW-0472">Membrane</keyword>